<dbReference type="InterPro" id="IPR052526">
    <property type="entry name" value="HTH-type_Bedaq_tolerance"/>
</dbReference>
<protein>
    <submittedName>
        <fullName evidence="2">MarR family transcriptional regulator</fullName>
    </submittedName>
</protein>
<organism evidence="2 3">
    <name type="scientific">Amycolatopsis acidicola</name>
    <dbReference type="NCBI Taxonomy" id="2596893"/>
    <lineage>
        <taxon>Bacteria</taxon>
        <taxon>Bacillati</taxon>
        <taxon>Actinomycetota</taxon>
        <taxon>Actinomycetes</taxon>
        <taxon>Pseudonocardiales</taxon>
        <taxon>Pseudonocardiaceae</taxon>
        <taxon>Amycolatopsis</taxon>
    </lineage>
</organism>
<comment type="caution">
    <text evidence="2">The sequence shown here is derived from an EMBL/GenBank/DDBJ whole genome shotgun (WGS) entry which is preliminary data.</text>
</comment>
<dbReference type="SMART" id="SM00347">
    <property type="entry name" value="HTH_MARR"/>
    <property type="match status" value="1"/>
</dbReference>
<dbReference type="Gene3D" id="1.10.10.10">
    <property type="entry name" value="Winged helix-like DNA-binding domain superfamily/Winged helix DNA-binding domain"/>
    <property type="match status" value="1"/>
</dbReference>
<proteinExistence type="predicted"/>
<evidence type="ECO:0000313" key="3">
    <source>
        <dbReference type="Proteomes" id="UP000319769"/>
    </source>
</evidence>
<dbReference type="AlphaFoldDB" id="A0A5N0UZ63"/>
<dbReference type="GO" id="GO:0003700">
    <property type="term" value="F:DNA-binding transcription factor activity"/>
    <property type="evidence" value="ECO:0007669"/>
    <property type="project" value="InterPro"/>
</dbReference>
<dbReference type="Proteomes" id="UP000319769">
    <property type="component" value="Unassembled WGS sequence"/>
</dbReference>
<gene>
    <name evidence="2" type="ORF">FPZ12_026240</name>
</gene>
<dbReference type="InterPro" id="IPR036388">
    <property type="entry name" value="WH-like_DNA-bd_sf"/>
</dbReference>
<dbReference type="SUPFAM" id="SSF46785">
    <property type="entry name" value="Winged helix' DNA-binding domain"/>
    <property type="match status" value="1"/>
</dbReference>
<keyword evidence="3" id="KW-1185">Reference proteome</keyword>
<evidence type="ECO:0000313" key="2">
    <source>
        <dbReference type="EMBL" id="KAA9156920.1"/>
    </source>
</evidence>
<sequence>MVVSAPLSPSPLWPPPRPDLHSLPVQFTQLGCTTKCVDEIERVAAGLDDLVTAFVPWARRLRAELSPTAASVLNKLCREGPARVIDLAAAAGITQQSMTTLLVQLGEQGVVRREPDPDDGRAVRISVTPEGERLVARRRAGRTEAFAPLLAELSADELSDLAGVLPALNQLTEALRRSRSGVEVSR</sequence>
<dbReference type="InterPro" id="IPR000835">
    <property type="entry name" value="HTH_MarR-typ"/>
</dbReference>
<dbReference type="OrthoDB" id="3216907at2"/>
<dbReference type="PANTHER" id="PTHR39515:SF2">
    <property type="entry name" value="HTH-TYPE TRANSCRIPTIONAL REGULATOR RV0880"/>
    <property type="match status" value="1"/>
</dbReference>
<dbReference type="PRINTS" id="PR00598">
    <property type="entry name" value="HTHMARR"/>
</dbReference>
<dbReference type="PANTHER" id="PTHR39515">
    <property type="entry name" value="CONSERVED PROTEIN"/>
    <property type="match status" value="1"/>
</dbReference>
<dbReference type="PROSITE" id="PS50995">
    <property type="entry name" value="HTH_MARR_2"/>
    <property type="match status" value="1"/>
</dbReference>
<name>A0A5N0UZ63_9PSEU</name>
<evidence type="ECO:0000259" key="1">
    <source>
        <dbReference type="PROSITE" id="PS50995"/>
    </source>
</evidence>
<accession>A0A5N0UZ63</accession>
<dbReference type="InterPro" id="IPR036390">
    <property type="entry name" value="WH_DNA-bd_sf"/>
</dbReference>
<feature type="domain" description="HTH marR-type" evidence="1">
    <location>
        <begin position="33"/>
        <end position="170"/>
    </location>
</feature>
<reference evidence="2" key="1">
    <citation type="submission" date="2019-09" db="EMBL/GenBank/DDBJ databases">
        <authorList>
            <person name="Teo W.F.A."/>
            <person name="Duangmal K."/>
        </authorList>
    </citation>
    <scope>NUCLEOTIDE SEQUENCE [LARGE SCALE GENOMIC DNA]</scope>
    <source>
        <strain evidence="2">K81G1</strain>
    </source>
</reference>
<dbReference type="Pfam" id="PF01047">
    <property type="entry name" value="MarR"/>
    <property type="match status" value="1"/>
</dbReference>
<dbReference type="EMBL" id="VMNW02000045">
    <property type="protein sequence ID" value="KAA9156920.1"/>
    <property type="molecule type" value="Genomic_DNA"/>
</dbReference>